<dbReference type="GO" id="GO:0006529">
    <property type="term" value="P:asparagine biosynthetic process"/>
    <property type="evidence" value="ECO:0007669"/>
    <property type="project" value="UniProtKB-KW"/>
</dbReference>
<dbReference type="Pfam" id="PF13537">
    <property type="entry name" value="GATase_7"/>
    <property type="match status" value="1"/>
</dbReference>
<dbReference type="PROSITE" id="PS51278">
    <property type="entry name" value="GATASE_TYPE_2"/>
    <property type="match status" value="1"/>
</dbReference>
<keyword evidence="4 9" id="KW-0547">Nucleotide-binding</keyword>
<dbReference type="InterPro" id="IPR001962">
    <property type="entry name" value="Asn_synthase"/>
</dbReference>
<keyword evidence="12" id="KW-1185">Reference proteome</keyword>
<evidence type="ECO:0000256" key="2">
    <source>
        <dbReference type="ARBA" id="ARBA00005752"/>
    </source>
</evidence>
<evidence type="ECO:0000256" key="6">
    <source>
        <dbReference type="ARBA" id="ARBA00022962"/>
    </source>
</evidence>
<dbReference type="InterPro" id="IPR033738">
    <property type="entry name" value="AsnB_N"/>
</dbReference>
<feature type="domain" description="Glutamine amidotransferase type-2" evidence="10">
    <location>
        <begin position="2"/>
        <end position="213"/>
    </location>
</feature>
<feature type="binding site" evidence="9">
    <location>
        <begin position="366"/>
        <end position="367"/>
    </location>
    <ligand>
        <name>ATP</name>
        <dbReference type="ChEBI" id="CHEBI:30616"/>
    </ligand>
</feature>
<evidence type="ECO:0000313" key="11">
    <source>
        <dbReference type="EMBL" id="TSJ78674.1"/>
    </source>
</evidence>
<gene>
    <name evidence="11" type="primary">asnB</name>
    <name evidence="11" type="ORF">FPL22_05045</name>
</gene>
<evidence type="ECO:0000256" key="3">
    <source>
        <dbReference type="ARBA" id="ARBA00012737"/>
    </source>
</evidence>
<dbReference type="GO" id="GO:0004066">
    <property type="term" value="F:asparagine synthase (glutamine-hydrolyzing) activity"/>
    <property type="evidence" value="ECO:0007669"/>
    <property type="project" value="UniProtKB-EC"/>
</dbReference>
<dbReference type="CDD" id="cd00712">
    <property type="entry name" value="AsnB"/>
    <property type="match status" value="1"/>
</dbReference>
<dbReference type="RefSeq" id="WP_144229015.1">
    <property type="nucleotide sequence ID" value="NZ_CBCRVV010000002.1"/>
</dbReference>
<evidence type="ECO:0000256" key="4">
    <source>
        <dbReference type="ARBA" id="ARBA00022741"/>
    </source>
</evidence>
<evidence type="ECO:0000256" key="5">
    <source>
        <dbReference type="ARBA" id="ARBA00022840"/>
    </source>
</evidence>
<comment type="similarity">
    <text evidence="2">Belongs to the asparagine synthetase family.</text>
</comment>
<keyword evidence="11" id="KW-0436">Ligase</keyword>
<dbReference type="GO" id="GO:0005524">
    <property type="term" value="F:ATP binding"/>
    <property type="evidence" value="ECO:0007669"/>
    <property type="project" value="UniProtKB-KW"/>
</dbReference>
<dbReference type="GO" id="GO:0005829">
    <property type="term" value="C:cytosol"/>
    <property type="evidence" value="ECO:0007669"/>
    <property type="project" value="TreeGrafter"/>
</dbReference>
<dbReference type="SUPFAM" id="SSF52402">
    <property type="entry name" value="Adenine nucleotide alpha hydrolases-like"/>
    <property type="match status" value="1"/>
</dbReference>
<feature type="active site" description="For GATase activity" evidence="8">
    <location>
        <position position="2"/>
    </location>
</feature>
<dbReference type="AlphaFoldDB" id="A0A556QPV1"/>
<evidence type="ECO:0000259" key="10">
    <source>
        <dbReference type="PROSITE" id="PS51278"/>
    </source>
</evidence>
<feature type="binding site" evidence="9">
    <location>
        <position position="294"/>
    </location>
    <ligand>
        <name>ATP</name>
        <dbReference type="ChEBI" id="CHEBI:30616"/>
    </ligand>
</feature>
<dbReference type="PANTHER" id="PTHR43284:SF1">
    <property type="entry name" value="ASPARAGINE SYNTHETASE"/>
    <property type="match status" value="1"/>
</dbReference>
<sequence>MCGIAGYINPELAPVLRVEAVERMNAAMLHRGPDDAGVESWGDATLGMRRLAIFDPAHGHQPMSTPNGRWHLVFNGAIYNFRALRAELASSHDFKTECDTEVLLAAVARWGQGALPRLRGMFAFAAWDSLERKLLIARDSFGIKPIYVHTKPDGSLLFASELNALLASGCVAGDIDPQAVSDYLSWLSVPAPRTIYQSVKSLQPGECGVWQNGRLTITAYDTARSLLTPPAGFTAARSKQEFTAGLRAQLEDTVRAHIVADVPVGAFLSGGLDSTALVALMTRLSGARLKTFSIGFEDAGYSEAEAAASNARYLGADHHASVLTGARVATDISTLIASLDQPTGDGINTYYASQAARAGGVTVALSGLGADELFGGYSSLGNTFRLDRWLPVWNVVPGPIRSALLTRWDRGNTRSRKLADTLRHANSPASLALLQRRVFAESTRRSLLASGIASAYSPHAAEAALAGDLRDASLFSVASMADVRGYMSDVLLRDSDVMSMRHSLELRVPFVDRPFVNWVSCQPAAFKHTPKQPKSALADALADLLPPDLLTRKKRGFTLPYAVWMRGPLKPFLEDTFSSASVGRSGLFDAPAVQAHWQSFLAGNDTLEWSRVWSLAILVAFINRPRPASA</sequence>
<organism evidence="11 12">
    <name type="scientific">Rariglobus hedericola</name>
    <dbReference type="NCBI Taxonomy" id="2597822"/>
    <lineage>
        <taxon>Bacteria</taxon>
        <taxon>Pseudomonadati</taxon>
        <taxon>Verrucomicrobiota</taxon>
        <taxon>Opitutia</taxon>
        <taxon>Opitutales</taxon>
        <taxon>Opitutaceae</taxon>
        <taxon>Rariglobus</taxon>
    </lineage>
</organism>
<dbReference type="InterPro" id="IPR006426">
    <property type="entry name" value="Asn_synth_AEB"/>
</dbReference>
<dbReference type="SUPFAM" id="SSF56235">
    <property type="entry name" value="N-terminal nucleophile aminohydrolases (Ntn hydrolases)"/>
    <property type="match status" value="1"/>
</dbReference>
<dbReference type="InterPro" id="IPR051786">
    <property type="entry name" value="ASN_synthetase/amidase"/>
</dbReference>
<comment type="catalytic activity">
    <reaction evidence="7">
        <text>L-aspartate + L-glutamine + ATP + H2O = L-asparagine + L-glutamate + AMP + diphosphate + H(+)</text>
        <dbReference type="Rhea" id="RHEA:12228"/>
        <dbReference type="ChEBI" id="CHEBI:15377"/>
        <dbReference type="ChEBI" id="CHEBI:15378"/>
        <dbReference type="ChEBI" id="CHEBI:29985"/>
        <dbReference type="ChEBI" id="CHEBI:29991"/>
        <dbReference type="ChEBI" id="CHEBI:30616"/>
        <dbReference type="ChEBI" id="CHEBI:33019"/>
        <dbReference type="ChEBI" id="CHEBI:58048"/>
        <dbReference type="ChEBI" id="CHEBI:58359"/>
        <dbReference type="ChEBI" id="CHEBI:456215"/>
        <dbReference type="EC" id="6.3.5.4"/>
    </reaction>
</comment>
<name>A0A556QPV1_9BACT</name>
<dbReference type="PIRSF" id="PIRSF001589">
    <property type="entry name" value="Asn_synthetase_glu-h"/>
    <property type="match status" value="1"/>
</dbReference>
<keyword evidence="8" id="KW-0061">Asparagine biosynthesis</keyword>
<dbReference type="Gene3D" id="3.40.50.620">
    <property type="entry name" value="HUPs"/>
    <property type="match status" value="1"/>
</dbReference>
<dbReference type="Proteomes" id="UP000315648">
    <property type="component" value="Unassembled WGS sequence"/>
</dbReference>
<comment type="caution">
    <text evidence="11">The sequence shown here is derived from an EMBL/GenBank/DDBJ whole genome shotgun (WGS) entry which is preliminary data.</text>
</comment>
<evidence type="ECO:0000256" key="9">
    <source>
        <dbReference type="PIRSR" id="PIRSR001589-2"/>
    </source>
</evidence>
<feature type="binding site" evidence="9">
    <location>
        <position position="99"/>
    </location>
    <ligand>
        <name>L-glutamine</name>
        <dbReference type="ChEBI" id="CHEBI:58359"/>
    </ligand>
</feature>
<evidence type="ECO:0000256" key="8">
    <source>
        <dbReference type="PIRSR" id="PIRSR001589-1"/>
    </source>
</evidence>
<dbReference type="PANTHER" id="PTHR43284">
    <property type="entry name" value="ASPARAGINE SYNTHETASE (GLUTAMINE-HYDROLYZING)"/>
    <property type="match status" value="1"/>
</dbReference>
<keyword evidence="8" id="KW-0028">Amino-acid biosynthesis</keyword>
<dbReference type="Pfam" id="PF00733">
    <property type="entry name" value="Asn_synthase"/>
    <property type="match status" value="1"/>
</dbReference>
<dbReference type="OrthoDB" id="9763290at2"/>
<dbReference type="InterPro" id="IPR029055">
    <property type="entry name" value="Ntn_hydrolases_N"/>
</dbReference>
<dbReference type="NCBIfam" id="TIGR01536">
    <property type="entry name" value="asn_synth_AEB"/>
    <property type="match status" value="1"/>
</dbReference>
<dbReference type="EMBL" id="VMBG01000001">
    <property type="protein sequence ID" value="TSJ78674.1"/>
    <property type="molecule type" value="Genomic_DNA"/>
</dbReference>
<dbReference type="Gene3D" id="3.60.20.10">
    <property type="entry name" value="Glutamine Phosphoribosylpyrophosphate, subunit 1, domain 1"/>
    <property type="match status" value="1"/>
</dbReference>
<protein>
    <recommendedName>
        <fullName evidence="3">asparagine synthase (glutamine-hydrolyzing)</fullName>
        <ecNumber evidence="3">6.3.5.4</ecNumber>
    </recommendedName>
</protein>
<proteinExistence type="inferred from homology"/>
<evidence type="ECO:0000256" key="1">
    <source>
        <dbReference type="ARBA" id="ARBA00005187"/>
    </source>
</evidence>
<dbReference type="InterPro" id="IPR014729">
    <property type="entry name" value="Rossmann-like_a/b/a_fold"/>
</dbReference>
<accession>A0A556QPV1</accession>
<evidence type="ECO:0000313" key="12">
    <source>
        <dbReference type="Proteomes" id="UP000315648"/>
    </source>
</evidence>
<comment type="pathway">
    <text evidence="1">Amino-acid biosynthesis; L-asparagine biosynthesis; L-asparagine from L-aspartate (L-Gln route): step 1/1.</text>
</comment>
<dbReference type="CDD" id="cd01991">
    <property type="entry name" value="Asn_synthase_B_C"/>
    <property type="match status" value="1"/>
</dbReference>
<keyword evidence="5 9" id="KW-0067">ATP-binding</keyword>
<dbReference type="EC" id="6.3.5.4" evidence="3"/>
<keyword evidence="6 8" id="KW-0315">Glutamine amidotransferase</keyword>
<evidence type="ECO:0000256" key="7">
    <source>
        <dbReference type="ARBA" id="ARBA00048741"/>
    </source>
</evidence>
<reference evidence="11 12" key="1">
    <citation type="submission" date="2019-07" db="EMBL/GenBank/DDBJ databases">
        <title>Description of 53C-WASEF.</title>
        <authorList>
            <person name="Pitt A."/>
            <person name="Hahn M.W."/>
        </authorList>
    </citation>
    <scope>NUCLEOTIDE SEQUENCE [LARGE SCALE GENOMIC DNA]</scope>
    <source>
        <strain evidence="11 12">53C-WASEF</strain>
    </source>
</reference>
<dbReference type="InterPro" id="IPR017932">
    <property type="entry name" value="GATase_2_dom"/>
</dbReference>